<dbReference type="PANTHER" id="PTHR45708:SF49">
    <property type="entry name" value="ENDOCHITINASE"/>
    <property type="match status" value="1"/>
</dbReference>
<evidence type="ECO:0000259" key="5">
    <source>
        <dbReference type="PROSITE" id="PS51910"/>
    </source>
</evidence>
<feature type="non-terminal residue" evidence="6">
    <location>
        <position position="345"/>
    </location>
</feature>
<comment type="caution">
    <text evidence="6">The sequence shown here is derived from an EMBL/GenBank/DDBJ whole genome shotgun (WGS) entry which is preliminary data.</text>
</comment>
<organism evidence="6 7">
    <name type="scientific">Karstenula rhodostoma CBS 690.94</name>
    <dbReference type="NCBI Taxonomy" id="1392251"/>
    <lineage>
        <taxon>Eukaryota</taxon>
        <taxon>Fungi</taxon>
        <taxon>Dikarya</taxon>
        <taxon>Ascomycota</taxon>
        <taxon>Pezizomycotina</taxon>
        <taxon>Dothideomycetes</taxon>
        <taxon>Pleosporomycetidae</taxon>
        <taxon>Pleosporales</taxon>
        <taxon>Massarineae</taxon>
        <taxon>Didymosphaeriaceae</taxon>
        <taxon>Karstenula</taxon>
    </lineage>
</organism>
<name>A0A9P4P8L7_9PLEO</name>
<protein>
    <submittedName>
        <fullName evidence="6">Glycoside hydrolase family 18 protein</fullName>
    </submittedName>
</protein>
<gene>
    <name evidence="6" type="ORF">P171DRAFT_367702</name>
</gene>
<evidence type="ECO:0000256" key="1">
    <source>
        <dbReference type="ARBA" id="ARBA00022801"/>
    </source>
</evidence>
<dbReference type="SUPFAM" id="SSF51445">
    <property type="entry name" value="(Trans)glycosidases"/>
    <property type="match status" value="1"/>
</dbReference>
<dbReference type="CDD" id="cd02877">
    <property type="entry name" value="GH18_hevamine_XipI_class_III"/>
    <property type="match status" value="1"/>
</dbReference>
<feature type="domain" description="GH18" evidence="5">
    <location>
        <begin position="24"/>
        <end position="345"/>
    </location>
</feature>
<dbReference type="AlphaFoldDB" id="A0A9P4P8L7"/>
<dbReference type="EMBL" id="MU001507">
    <property type="protein sequence ID" value="KAF2440439.1"/>
    <property type="molecule type" value="Genomic_DNA"/>
</dbReference>
<proteinExistence type="inferred from homology"/>
<dbReference type="Gene3D" id="3.20.20.80">
    <property type="entry name" value="Glycosidases"/>
    <property type="match status" value="1"/>
</dbReference>
<reference evidence="6" key="1">
    <citation type="journal article" date="2020" name="Stud. Mycol.">
        <title>101 Dothideomycetes genomes: a test case for predicting lifestyles and emergence of pathogens.</title>
        <authorList>
            <person name="Haridas S."/>
            <person name="Albert R."/>
            <person name="Binder M."/>
            <person name="Bloem J."/>
            <person name="Labutti K."/>
            <person name="Salamov A."/>
            <person name="Andreopoulos B."/>
            <person name="Baker S."/>
            <person name="Barry K."/>
            <person name="Bills G."/>
            <person name="Bluhm B."/>
            <person name="Cannon C."/>
            <person name="Castanera R."/>
            <person name="Culley D."/>
            <person name="Daum C."/>
            <person name="Ezra D."/>
            <person name="Gonzalez J."/>
            <person name="Henrissat B."/>
            <person name="Kuo A."/>
            <person name="Liang C."/>
            <person name="Lipzen A."/>
            <person name="Lutzoni F."/>
            <person name="Magnuson J."/>
            <person name="Mondo S."/>
            <person name="Nolan M."/>
            <person name="Ohm R."/>
            <person name="Pangilinan J."/>
            <person name="Park H.-J."/>
            <person name="Ramirez L."/>
            <person name="Alfaro M."/>
            <person name="Sun H."/>
            <person name="Tritt A."/>
            <person name="Yoshinaga Y."/>
            <person name="Zwiers L.-H."/>
            <person name="Turgeon B."/>
            <person name="Goodwin S."/>
            <person name="Spatafora J."/>
            <person name="Crous P."/>
            <person name="Grigoriev I."/>
        </authorList>
    </citation>
    <scope>NUCLEOTIDE SEQUENCE</scope>
    <source>
        <strain evidence="6">CBS 690.94</strain>
    </source>
</reference>
<dbReference type="InterPro" id="IPR017853">
    <property type="entry name" value="GH"/>
</dbReference>
<comment type="similarity">
    <text evidence="3">Belongs to the glycosyl hydrolase 18 family. Chitinase class III subfamily.</text>
</comment>
<sequence>MFSRSVALGLLASTVSAFDASASNNVAMYWGQGSNQISLKELCNDPSVDIVNLAFVNQFPKKRGEYPATNFANACDDIFYKDDFGNESGLRSSCPTIIQGMQTCRDNGKKVLLSIGGGYPTDYYLKTRDIAEYLADFLWGAFGPPDAQWTGPRPFGNQYVDGFDLDLEAYMTPEPFTGYLSANYEHLVNRWKNVLFPTKAGNFYISGAPQCVVPDVRLSDAISRSHFDFIFVQFYNTPLCNARRAYEGVSASNGVVTTFTFDTWVTWLKQHSTVNPNVKLYLGLPADKGAAPNDQTSYLEPSEANTVLKYYKNKYPSVFGGVMLWEATFNAKNTCNGPTYATNMK</sequence>
<evidence type="ECO:0000256" key="4">
    <source>
        <dbReference type="SAM" id="SignalP"/>
    </source>
</evidence>
<dbReference type="InterPro" id="IPR001223">
    <property type="entry name" value="Glyco_hydro18_cat"/>
</dbReference>
<dbReference type="Pfam" id="PF00704">
    <property type="entry name" value="Glyco_hydro_18"/>
    <property type="match status" value="1"/>
</dbReference>
<keyword evidence="4" id="KW-0732">Signal</keyword>
<dbReference type="GO" id="GO:0004568">
    <property type="term" value="F:chitinase activity"/>
    <property type="evidence" value="ECO:0007669"/>
    <property type="project" value="TreeGrafter"/>
</dbReference>
<evidence type="ECO:0000313" key="6">
    <source>
        <dbReference type="EMBL" id="KAF2440439.1"/>
    </source>
</evidence>
<evidence type="ECO:0000256" key="3">
    <source>
        <dbReference type="ARBA" id="ARBA00025727"/>
    </source>
</evidence>
<keyword evidence="1 6" id="KW-0378">Hydrolase</keyword>
<dbReference type="GO" id="GO:0005576">
    <property type="term" value="C:extracellular region"/>
    <property type="evidence" value="ECO:0007669"/>
    <property type="project" value="TreeGrafter"/>
</dbReference>
<accession>A0A9P4P8L7</accession>
<feature type="chain" id="PRO_5040150600" evidence="4">
    <location>
        <begin position="18"/>
        <end position="345"/>
    </location>
</feature>
<dbReference type="InterPro" id="IPR050542">
    <property type="entry name" value="Glycosyl_Hydrlase18_Chitinase"/>
</dbReference>
<dbReference type="InterPro" id="IPR045321">
    <property type="entry name" value="Cts1-like"/>
</dbReference>
<keyword evidence="7" id="KW-1185">Reference proteome</keyword>
<feature type="signal peptide" evidence="4">
    <location>
        <begin position="1"/>
        <end position="17"/>
    </location>
</feature>
<evidence type="ECO:0000256" key="2">
    <source>
        <dbReference type="ARBA" id="ARBA00023295"/>
    </source>
</evidence>
<dbReference type="Proteomes" id="UP000799764">
    <property type="component" value="Unassembled WGS sequence"/>
</dbReference>
<dbReference type="PANTHER" id="PTHR45708">
    <property type="entry name" value="ENDOCHITINASE"/>
    <property type="match status" value="1"/>
</dbReference>
<evidence type="ECO:0000313" key="7">
    <source>
        <dbReference type="Proteomes" id="UP000799764"/>
    </source>
</evidence>
<dbReference type="OrthoDB" id="6020543at2759"/>
<dbReference type="GO" id="GO:0005975">
    <property type="term" value="P:carbohydrate metabolic process"/>
    <property type="evidence" value="ECO:0007669"/>
    <property type="project" value="InterPro"/>
</dbReference>
<keyword evidence="2" id="KW-0326">Glycosidase</keyword>
<dbReference type="PROSITE" id="PS51910">
    <property type="entry name" value="GH18_2"/>
    <property type="match status" value="1"/>
</dbReference>